<organism evidence="2 3">
    <name type="scientific">Dichomitus squalens</name>
    <dbReference type="NCBI Taxonomy" id="114155"/>
    <lineage>
        <taxon>Eukaryota</taxon>
        <taxon>Fungi</taxon>
        <taxon>Dikarya</taxon>
        <taxon>Basidiomycota</taxon>
        <taxon>Agaricomycotina</taxon>
        <taxon>Agaricomycetes</taxon>
        <taxon>Polyporales</taxon>
        <taxon>Polyporaceae</taxon>
        <taxon>Dichomitus</taxon>
    </lineage>
</organism>
<evidence type="ECO:0000256" key="1">
    <source>
        <dbReference type="SAM" id="MobiDB-lite"/>
    </source>
</evidence>
<accession>A0A4Q9Q2U0</accession>
<dbReference type="InterPro" id="IPR011993">
    <property type="entry name" value="PH-like_dom_sf"/>
</dbReference>
<dbReference type="SUPFAM" id="SSF50729">
    <property type="entry name" value="PH domain-like"/>
    <property type="match status" value="1"/>
</dbReference>
<dbReference type="STRING" id="114155.A0A4Q9Q2U0"/>
<feature type="region of interest" description="Disordered" evidence="1">
    <location>
        <begin position="18"/>
        <end position="70"/>
    </location>
</feature>
<feature type="compositionally biased region" description="Polar residues" evidence="1">
    <location>
        <begin position="106"/>
        <end position="118"/>
    </location>
</feature>
<proteinExistence type="predicted"/>
<dbReference type="InterPro" id="IPR001849">
    <property type="entry name" value="PH_domain"/>
</dbReference>
<dbReference type="PROSITE" id="PS50003">
    <property type="entry name" value="PH_DOMAIN"/>
    <property type="match status" value="1"/>
</dbReference>
<dbReference type="SMART" id="SM00233">
    <property type="entry name" value="PH"/>
    <property type="match status" value="1"/>
</dbReference>
<dbReference type="EMBL" id="ML145101">
    <property type="protein sequence ID" value="TBU60894.1"/>
    <property type="molecule type" value="Genomic_DNA"/>
</dbReference>
<dbReference type="Proteomes" id="UP000292082">
    <property type="component" value="Unassembled WGS sequence"/>
</dbReference>
<feature type="region of interest" description="Disordered" evidence="1">
    <location>
        <begin position="93"/>
        <end position="206"/>
    </location>
</feature>
<dbReference type="Pfam" id="PF00169">
    <property type="entry name" value="PH"/>
    <property type="match status" value="1"/>
</dbReference>
<feature type="region of interest" description="Disordered" evidence="1">
    <location>
        <begin position="225"/>
        <end position="244"/>
    </location>
</feature>
<dbReference type="CDD" id="cd00821">
    <property type="entry name" value="PH"/>
    <property type="match status" value="1"/>
</dbReference>
<evidence type="ECO:0000313" key="2">
    <source>
        <dbReference type="EMBL" id="TBU60894.1"/>
    </source>
</evidence>
<name>A0A4Q9Q2U0_9APHY</name>
<reference evidence="2 3" key="1">
    <citation type="submission" date="2019-01" db="EMBL/GenBank/DDBJ databases">
        <title>Draft genome sequences of three monokaryotic isolates of the white-rot basidiomycete fungus Dichomitus squalens.</title>
        <authorList>
            <consortium name="DOE Joint Genome Institute"/>
            <person name="Lopez S.C."/>
            <person name="Andreopoulos B."/>
            <person name="Pangilinan J."/>
            <person name="Lipzen A."/>
            <person name="Riley R."/>
            <person name="Ahrendt S."/>
            <person name="Ng V."/>
            <person name="Barry K."/>
            <person name="Daum C."/>
            <person name="Grigoriev I.V."/>
            <person name="Hilden K.S."/>
            <person name="Makela M.R."/>
            <person name="de Vries R.P."/>
        </authorList>
    </citation>
    <scope>NUCLEOTIDE SEQUENCE [LARGE SCALE GENOMIC DNA]</scope>
    <source>
        <strain evidence="2 3">CBS 464.89</strain>
    </source>
</reference>
<keyword evidence="3" id="KW-1185">Reference proteome</keyword>
<gene>
    <name evidence="2" type="ORF">BD310DRAFT_921702</name>
</gene>
<sequence>MSAKKLRAKLDFKFVLPRSRQRPTAEIAPDFSEKMFRPRTSDTKPPPAVLPVSVDAPPPPPPPKDHRTKRVYSLYDPSGVTWDDVRYTVLASPISEDAASPPGLSDATNRSPTVQSTPKVRPPPSYSKLPPLPDEMGVLPPTTPPKSPHTRTATSRIPVASGRVPAHQRRAATISTPEEAELRRREMARRKEQEEREAMREEAQRQARLKYEKEQLLIQAAHEEEERKAALEEELRRAAEERQKREAIEREADVLANMVAAERKRQDRERRRQETQKAQRMLQEIEEQRLAKEEERKAWRERVARQRRALAAGLETQKTKNSRGLTVLLTGWLTVQSEDCLSYKRRHFQLREDSLLLFKDAEDDSKAMETIHLSSIQRIREWQDGFEDLAGIPNSFALEIRGFGDPWSMFTDSSEDKEKLLALLSSRLTTR</sequence>
<dbReference type="Gene3D" id="2.30.29.30">
    <property type="entry name" value="Pleckstrin-homology domain (PH domain)/Phosphotyrosine-binding domain (PTB)"/>
    <property type="match status" value="1"/>
</dbReference>
<feature type="compositionally biased region" description="Basic and acidic residues" evidence="1">
    <location>
        <begin position="180"/>
        <end position="206"/>
    </location>
</feature>
<feature type="compositionally biased region" description="Pro residues" evidence="1">
    <location>
        <begin position="120"/>
        <end position="133"/>
    </location>
</feature>
<feature type="compositionally biased region" description="Basic and acidic residues" evidence="1">
    <location>
        <begin position="31"/>
        <end position="42"/>
    </location>
</feature>
<dbReference type="AlphaFoldDB" id="A0A4Q9Q2U0"/>
<protein>
    <submittedName>
        <fullName evidence="2">Uncharacterized protein</fullName>
    </submittedName>
</protein>
<evidence type="ECO:0000313" key="3">
    <source>
        <dbReference type="Proteomes" id="UP000292082"/>
    </source>
</evidence>